<sequence length="103" mass="12054">MFVYIPQKQCRLDPLMHCFCYLLQNRPGFLFTMDGNGRKLSRCHRCNVLRSTGSLVWNVKMIRFQRSLRGLTKALYEKSSVCLLVNISTNITVPKWNVKVKRS</sequence>
<dbReference type="WBParaSite" id="PgE115_g001_t03">
    <property type="protein sequence ID" value="PgE115_g001_t03"/>
    <property type="gene ID" value="PgE115_g001"/>
</dbReference>
<keyword evidence="1" id="KW-1185">Reference proteome</keyword>
<organism evidence="1 2">
    <name type="scientific">Parascaris univalens</name>
    <name type="common">Nematode worm</name>
    <dbReference type="NCBI Taxonomy" id="6257"/>
    <lineage>
        <taxon>Eukaryota</taxon>
        <taxon>Metazoa</taxon>
        <taxon>Ecdysozoa</taxon>
        <taxon>Nematoda</taxon>
        <taxon>Chromadorea</taxon>
        <taxon>Rhabditida</taxon>
        <taxon>Spirurina</taxon>
        <taxon>Ascaridomorpha</taxon>
        <taxon>Ascaridoidea</taxon>
        <taxon>Ascarididae</taxon>
        <taxon>Parascaris</taxon>
    </lineage>
</organism>
<dbReference type="Proteomes" id="UP000887569">
    <property type="component" value="Unplaced"/>
</dbReference>
<accession>A0A915A0K1</accession>
<evidence type="ECO:0000313" key="2">
    <source>
        <dbReference type="WBParaSite" id="PgE115_g001_t03"/>
    </source>
</evidence>
<protein>
    <submittedName>
        <fullName evidence="2">Uncharacterized protein</fullName>
    </submittedName>
</protein>
<evidence type="ECO:0000313" key="1">
    <source>
        <dbReference type="Proteomes" id="UP000887569"/>
    </source>
</evidence>
<reference evidence="2" key="1">
    <citation type="submission" date="2022-11" db="UniProtKB">
        <authorList>
            <consortium name="WormBaseParasite"/>
        </authorList>
    </citation>
    <scope>IDENTIFICATION</scope>
</reference>
<proteinExistence type="predicted"/>
<dbReference type="AlphaFoldDB" id="A0A915A0K1"/>
<name>A0A915A0K1_PARUN</name>